<keyword evidence="4 12" id="KW-0460">Magnesium</keyword>
<dbReference type="GO" id="GO:0006097">
    <property type="term" value="P:glyoxylate cycle"/>
    <property type="evidence" value="ECO:0007669"/>
    <property type="project" value="UniProtKB-KW"/>
</dbReference>
<feature type="binding site" evidence="13">
    <location>
        <begin position="588"/>
        <end position="589"/>
    </location>
    <ligand>
        <name>NADP(+)</name>
        <dbReference type="ChEBI" id="CHEBI:58349"/>
    </ligand>
</feature>
<dbReference type="PATRIC" id="fig|1298851.3.peg.1331"/>
<dbReference type="Proteomes" id="UP000063234">
    <property type="component" value="Chromosome"/>
</dbReference>
<evidence type="ECO:0000256" key="13">
    <source>
        <dbReference type="PIRSR" id="PIRSR009407-4"/>
    </source>
</evidence>
<feature type="binding site" evidence="12">
    <location>
        <position position="552"/>
    </location>
    <ligand>
        <name>Mg(2+)</name>
        <dbReference type="ChEBI" id="CHEBI:18420"/>
    </ligand>
</feature>
<evidence type="ECO:0000256" key="1">
    <source>
        <dbReference type="ARBA" id="ARBA00022435"/>
    </source>
</evidence>
<dbReference type="EMBL" id="AP013035">
    <property type="protein sequence ID" value="BAT72044.1"/>
    <property type="molecule type" value="Genomic_DNA"/>
</dbReference>
<evidence type="ECO:0000256" key="2">
    <source>
        <dbReference type="ARBA" id="ARBA00022532"/>
    </source>
</evidence>
<keyword evidence="1 9" id="KW-0329">Glyoxylate bypass</keyword>
<feature type="binding site" evidence="11">
    <location>
        <begin position="133"/>
        <end position="140"/>
    </location>
    <ligand>
        <name>substrate</name>
    </ligand>
</feature>
<evidence type="ECO:0000256" key="4">
    <source>
        <dbReference type="ARBA" id="ARBA00022842"/>
    </source>
</evidence>
<feature type="site" description="Critical for catalysis" evidence="10">
    <location>
        <position position="259"/>
    </location>
</feature>
<feature type="binding site" evidence="12">
    <location>
        <position position="556"/>
    </location>
    <ligand>
        <name>Mg(2+)</name>
        <dbReference type="ChEBI" id="CHEBI:18420"/>
    </ligand>
</feature>
<organism evidence="14 15">
    <name type="scientific">Thermosulfidibacter takaii (strain DSM 17441 / JCM 13301 / NBRC 103674 / ABI70S6)</name>
    <dbReference type="NCBI Taxonomy" id="1298851"/>
    <lineage>
        <taxon>Bacteria</taxon>
        <taxon>Pseudomonadati</taxon>
        <taxon>Thermosulfidibacterota</taxon>
        <taxon>Thermosulfidibacteria</taxon>
        <taxon>Thermosulfidibacterales</taxon>
        <taxon>Thermosulfidibacteraceae</taxon>
    </lineage>
</organism>
<dbReference type="PANTHER" id="PTHR36999">
    <property type="entry name" value="ISOCITRATE DEHYDROGENASE [NADP]"/>
    <property type="match status" value="1"/>
</dbReference>
<protein>
    <recommendedName>
        <fullName evidence="9">Isocitrate dehydrogenase [NADP]</fullName>
        <ecNumber evidence="9">1.1.1.42</ecNumber>
    </recommendedName>
    <alternativeName>
        <fullName evidence="9">Oxalosuccinate decarboxylase</fullName>
    </alternativeName>
</protein>
<evidence type="ECO:0000256" key="6">
    <source>
        <dbReference type="ARBA" id="ARBA00023002"/>
    </source>
</evidence>
<keyword evidence="3 12" id="KW-0479">Metal-binding</keyword>
<evidence type="ECO:0000256" key="12">
    <source>
        <dbReference type="PIRSR" id="PIRSR009407-3"/>
    </source>
</evidence>
<dbReference type="STRING" id="1298851.TST_1257"/>
<dbReference type="GO" id="GO:0046872">
    <property type="term" value="F:metal ion binding"/>
    <property type="evidence" value="ECO:0007669"/>
    <property type="project" value="UniProtKB-KW"/>
</dbReference>
<accession>A0A0S3QUQ7</accession>
<comment type="similarity">
    <text evidence="8 9">Belongs to the monomeric-type IDH family.</text>
</comment>
<dbReference type="AlphaFoldDB" id="A0A0S3QUQ7"/>
<evidence type="ECO:0000256" key="5">
    <source>
        <dbReference type="ARBA" id="ARBA00022857"/>
    </source>
</evidence>
<keyword evidence="15" id="KW-1185">Reference proteome</keyword>
<dbReference type="InterPro" id="IPR004436">
    <property type="entry name" value="Isocitrate_DH_NADP_mono"/>
</dbReference>
<evidence type="ECO:0000256" key="3">
    <source>
        <dbReference type="ARBA" id="ARBA00022723"/>
    </source>
</evidence>
<sequence length="744" mass="83578">MAQKDTIIWTKTDEAPYLASFSLLPIVKQFVKHADLKVEVKDISVAGRILAAFPDYLKEDQRVPDDLAELGRLVNEPGSNIIKLPNISATVPQLKDAIAELRRKGYMVPEYPEDPQTEEEKKIQARYAEVLGSAVNPVIRQGNNIRRVPEPVKESAKKYPDLMGLPLKPWPKDSKCHVSYMSKGDFYESEKSFTAPKDMKITIQFVDENGNVTNLKEVQLTAGEVFDGSFMNVRELQKFFEEQLEDAKKKDVLFSLHLKATMMKVSDPPIFGYCIKALLKDVYEKYGDLLEEIGFNPNNGLVDLEQKMQKLPEDKRKELEAAIKEAFEKGPKMYMVDSDKGITNLHAPNLVIIDASMPVVVRDGGKAWGPDGKQHDAKCVIPDRCYAPIYEEIIEDCKKNGAFDRRTMGTVINIGLMAMKAEEYGSHDKTFLAPASGTFRVVDEDGNVIMEHKVGSGDIWRGCQVKDIAVKDWVKLAVELGRSTGFSVVFWLDKNRAHHAELIKKVETYLKDHDTTGLDIRILSPAEAMKFTCEKVRKGENTIAVTGNVLRDYLTDLFPILEVGTSAKMLSVIPQLAGGKLFEAGAGGSAPKHVQQFLKEGHLRWDSIAEFVALAASLEFAAELNNNKRAALLAKTANEAIKNVLENQKWPGRKVRQLCTRGEHFYFAMYWAKALAEQDEDPELKAKFSEVYKKLSENEQKILEEIAGSEGKPVDIDGYYFPDEEKVEKAMRPSPTFNDIIDSI</sequence>
<evidence type="ECO:0000256" key="9">
    <source>
        <dbReference type="PIRNR" id="PIRNR009407"/>
    </source>
</evidence>
<comment type="cofactor">
    <cofactor evidence="12">
        <name>Mg(2+)</name>
        <dbReference type="ChEBI" id="CHEBI:18420"/>
    </cofactor>
    <cofactor evidence="12">
        <name>Mn(2+)</name>
        <dbReference type="ChEBI" id="CHEBI:29035"/>
    </cofactor>
    <text evidence="12">Binds 1 Mg(2+) or Mn(2+) ion per subunit.</text>
</comment>
<feature type="binding site" evidence="13">
    <location>
        <position position="136"/>
    </location>
    <ligand>
        <name>NADP(+)</name>
        <dbReference type="ChEBI" id="CHEBI:58349"/>
    </ligand>
</feature>
<dbReference type="EC" id="1.1.1.42" evidence="9"/>
<name>A0A0S3QUQ7_THET7</name>
<dbReference type="Pfam" id="PF03971">
    <property type="entry name" value="IDH"/>
    <property type="match status" value="1"/>
</dbReference>
<dbReference type="RefSeq" id="WP_068550041.1">
    <property type="nucleotide sequence ID" value="NZ_AP013035.1"/>
</dbReference>
<gene>
    <name evidence="14" type="primary">icd</name>
    <name evidence="14" type="ORF">TST_1257</name>
</gene>
<dbReference type="GO" id="GO:0006099">
    <property type="term" value="P:tricarboxylic acid cycle"/>
    <property type="evidence" value="ECO:0007669"/>
    <property type="project" value="UniProtKB-KW"/>
</dbReference>
<dbReference type="Gene3D" id="3.40.718.10">
    <property type="entry name" value="Isopropylmalate Dehydrogenase"/>
    <property type="match status" value="2"/>
</dbReference>
<feature type="binding site" evidence="11">
    <location>
        <position position="146"/>
    </location>
    <ligand>
        <name>D-threo-isocitrate</name>
        <dbReference type="ChEBI" id="CHEBI:15562"/>
    </ligand>
</feature>
<dbReference type="PANTHER" id="PTHR36999:SF1">
    <property type="entry name" value="ISOCITRATE DEHYDROGENASE (NADP(+))"/>
    <property type="match status" value="1"/>
</dbReference>
<reference evidence="15" key="1">
    <citation type="journal article" date="2018" name="Science">
        <title>A primordial and reversible TCA cycle in a facultatively chemolithoautotrophic thermophile.</title>
        <authorList>
            <person name="Nunoura T."/>
            <person name="Chikaraishi Y."/>
            <person name="Izaki R."/>
            <person name="Suwa T."/>
            <person name="Sato T."/>
            <person name="Harada T."/>
            <person name="Mori K."/>
            <person name="Kato Y."/>
            <person name="Miyazaki M."/>
            <person name="Shimamura S."/>
            <person name="Yanagawa K."/>
            <person name="Shuto A."/>
            <person name="Ohkouchi N."/>
            <person name="Fujita N."/>
            <person name="Takaki Y."/>
            <person name="Atomi H."/>
            <person name="Takai K."/>
        </authorList>
    </citation>
    <scope>NUCLEOTIDE SEQUENCE [LARGE SCALE GENOMIC DNA]</scope>
    <source>
        <strain evidence="15">DSM 17441 / JCM 13301 / NBRC 103674 / ABI70S6</strain>
    </source>
</reference>
<feature type="binding site" evidence="12">
    <location>
        <position position="354"/>
    </location>
    <ligand>
        <name>Mg(2+)</name>
        <dbReference type="ChEBI" id="CHEBI:18420"/>
    </ligand>
</feature>
<keyword evidence="5 9" id="KW-0521">NADP</keyword>
<evidence type="ECO:0000256" key="8">
    <source>
        <dbReference type="ARBA" id="ARBA00046318"/>
    </source>
</evidence>
<evidence type="ECO:0000256" key="11">
    <source>
        <dbReference type="PIRSR" id="PIRSR009407-2"/>
    </source>
</evidence>
<proteinExistence type="inferred from homology"/>
<evidence type="ECO:0000256" key="10">
    <source>
        <dbReference type="PIRSR" id="PIRSR009407-1"/>
    </source>
</evidence>
<dbReference type="PIRSF" id="PIRSF009407">
    <property type="entry name" value="IDH_monmr"/>
    <property type="match status" value="1"/>
</dbReference>
<feature type="binding site" evidence="13">
    <location>
        <position position="593"/>
    </location>
    <ligand>
        <name>NADP(+)</name>
        <dbReference type="ChEBI" id="CHEBI:58349"/>
    </ligand>
</feature>
<evidence type="ECO:0000313" key="14">
    <source>
        <dbReference type="EMBL" id="BAT72044.1"/>
    </source>
</evidence>
<feature type="binding site" evidence="13">
    <location>
        <begin position="83"/>
        <end position="88"/>
    </location>
    <ligand>
        <name>NADP(+)</name>
        <dbReference type="ChEBI" id="CHEBI:58349"/>
    </ligand>
</feature>
<dbReference type="GO" id="GO:0004450">
    <property type="term" value="F:isocitrate dehydrogenase (NADP+) activity"/>
    <property type="evidence" value="ECO:0007669"/>
    <property type="project" value="UniProtKB-EC"/>
</dbReference>
<feature type="site" description="Critical for catalysis" evidence="10">
    <location>
        <position position="424"/>
    </location>
</feature>
<keyword evidence="2 9" id="KW-0816">Tricarboxylic acid cycle</keyword>
<evidence type="ECO:0000313" key="15">
    <source>
        <dbReference type="Proteomes" id="UP000063234"/>
    </source>
</evidence>
<dbReference type="SUPFAM" id="SSF53659">
    <property type="entry name" value="Isocitrate/Isopropylmalate dehydrogenase-like"/>
    <property type="match status" value="1"/>
</dbReference>
<dbReference type="NCBIfam" id="TIGR00178">
    <property type="entry name" value="monomer_idh"/>
    <property type="match status" value="1"/>
</dbReference>
<feature type="binding site" evidence="13">
    <location>
        <position position="653"/>
    </location>
    <ligand>
        <name>NADP(+)</name>
        <dbReference type="ChEBI" id="CHEBI:58349"/>
    </ligand>
</feature>
<dbReference type="KEGG" id="ttk:TST_1257"/>
<dbReference type="OrthoDB" id="9807643at2"/>
<feature type="binding site" evidence="13">
    <location>
        <begin position="604"/>
        <end position="606"/>
    </location>
    <ligand>
        <name>NADP(+)</name>
        <dbReference type="ChEBI" id="CHEBI:58349"/>
    </ligand>
</feature>
<evidence type="ECO:0000256" key="7">
    <source>
        <dbReference type="ARBA" id="ARBA00023554"/>
    </source>
</evidence>
<comment type="catalytic activity">
    <reaction evidence="7 9">
        <text>D-threo-isocitrate + NADP(+) = 2-oxoglutarate + CO2 + NADPH</text>
        <dbReference type="Rhea" id="RHEA:19629"/>
        <dbReference type="ChEBI" id="CHEBI:15562"/>
        <dbReference type="ChEBI" id="CHEBI:16526"/>
        <dbReference type="ChEBI" id="CHEBI:16810"/>
        <dbReference type="ChEBI" id="CHEBI:57783"/>
        <dbReference type="ChEBI" id="CHEBI:58349"/>
        <dbReference type="EC" id="1.1.1.42"/>
    </reaction>
</comment>
<feature type="binding site" evidence="11">
    <location>
        <position position="551"/>
    </location>
    <ligand>
        <name>D-threo-isocitrate</name>
        <dbReference type="ChEBI" id="CHEBI:15562"/>
    </ligand>
</feature>
<keyword evidence="6 9" id="KW-0560">Oxidoreductase</keyword>